<evidence type="ECO:0000313" key="3">
    <source>
        <dbReference type="Proteomes" id="UP000006431"/>
    </source>
</evidence>
<dbReference type="eggNOG" id="COG0673">
    <property type="taxonomic scope" value="Bacteria"/>
</dbReference>
<keyword evidence="3" id="KW-1185">Reference proteome</keyword>
<protein>
    <submittedName>
        <fullName evidence="2">Oxidoreductase, NAD-binding</fullName>
    </submittedName>
</protein>
<name>H1FVB5_SULGG</name>
<dbReference type="Proteomes" id="UP000006431">
    <property type="component" value="Unassembled WGS sequence"/>
</dbReference>
<dbReference type="InterPro" id="IPR052515">
    <property type="entry name" value="Gfo/Idh/MocA_Oxidoreductase"/>
</dbReference>
<dbReference type="PATRIC" id="fig|929558.5.peg.512"/>
<dbReference type="RefSeq" id="WP_008340540.1">
    <property type="nucleotide sequence ID" value="NZ_AFRZ01000001.1"/>
</dbReference>
<dbReference type="GO" id="GO:0000166">
    <property type="term" value="F:nucleotide binding"/>
    <property type="evidence" value="ECO:0007669"/>
    <property type="project" value="InterPro"/>
</dbReference>
<gene>
    <name evidence="2" type="ORF">SMGD1_0514</name>
</gene>
<dbReference type="PANTHER" id="PTHR43249:SF1">
    <property type="entry name" value="D-GLUCOSIDE 3-DEHYDROGENASE"/>
    <property type="match status" value="1"/>
</dbReference>
<dbReference type="HOGENOM" id="CLU_023194_9_0_7"/>
<accession>H1FVB5</accession>
<evidence type="ECO:0000259" key="1">
    <source>
        <dbReference type="Pfam" id="PF01408"/>
    </source>
</evidence>
<dbReference type="InterPro" id="IPR036291">
    <property type="entry name" value="NAD(P)-bd_dom_sf"/>
</dbReference>
<sequence length="319" mass="36334">MYSLTIVGGGAISCGYDSPKDENILTHVHAALKHPLIKLDSIIEVDEQRQKYILDKWGKAFDICDSLENSISKHRSDIFVVATPTSLHFKIINNILSIHSPKLIICEKPIVSNLSELENLNTLINKHKIKIITNFPRRFDKSMNLLKDKISDIKEKYHFTGTFTKGLIHNGSHMIDLISMLIGKILNISAINKKIIDNDFFGKFLVQTEACDGIITNVNSSKLSIFELVIYTNAAKIEIIGASQETVIKYTDKTNLTQSFETYSLKTTLPYTLKKSAYNTFEYAIKLLENDVEYNEFVVEQYNINKLIFDTHGKFMENQ</sequence>
<dbReference type="InterPro" id="IPR000683">
    <property type="entry name" value="Gfo/Idh/MocA-like_OxRdtase_N"/>
</dbReference>
<proteinExistence type="predicted"/>
<evidence type="ECO:0000313" key="2">
    <source>
        <dbReference type="EMBL" id="EHP29041.1"/>
    </source>
</evidence>
<dbReference type="PANTHER" id="PTHR43249">
    <property type="entry name" value="UDP-N-ACETYL-2-AMINO-2-DEOXY-D-GLUCURONATE OXIDASE"/>
    <property type="match status" value="1"/>
</dbReference>
<feature type="domain" description="Gfo/Idh/MocA-like oxidoreductase N-terminal" evidence="1">
    <location>
        <begin position="27"/>
        <end position="133"/>
    </location>
</feature>
<dbReference type="Gene3D" id="3.40.50.720">
    <property type="entry name" value="NAD(P)-binding Rossmann-like Domain"/>
    <property type="match status" value="1"/>
</dbReference>
<comment type="caution">
    <text evidence="2">The sequence shown here is derived from an EMBL/GenBank/DDBJ whole genome shotgun (WGS) entry which is preliminary data.</text>
</comment>
<dbReference type="SUPFAM" id="SSF51735">
    <property type="entry name" value="NAD(P)-binding Rossmann-fold domains"/>
    <property type="match status" value="1"/>
</dbReference>
<dbReference type="EMBL" id="AFRZ01000001">
    <property type="protein sequence ID" value="EHP29041.1"/>
    <property type="molecule type" value="Genomic_DNA"/>
</dbReference>
<organism evidence="2 3">
    <name type="scientific">Sulfurimonas gotlandica (strain DSM 19862 / JCM 16533 / GD1)</name>
    <dbReference type="NCBI Taxonomy" id="929558"/>
    <lineage>
        <taxon>Bacteria</taxon>
        <taxon>Pseudomonadati</taxon>
        <taxon>Campylobacterota</taxon>
        <taxon>Epsilonproteobacteria</taxon>
        <taxon>Campylobacterales</taxon>
        <taxon>Sulfurimonadaceae</taxon>
        <taxon>Sulfurimonas</taxon>
    </lineage>
</organism>
<dbReference type="Pfam" id="PF01408">
    <property type="entry name" value="GFO_IDH_MocA"/>
    <property type="match status" value="1"/>
</dbReference>
<dbReference type="AlphaFoldDB" id="H1FVB5"/>
<dbReference type="STRING" id="929558.SMGD1_0514"/>
<dbReference type="OrthoDB" id="9792935at2"/>
<reference evidence="2 3" key="1">
    <citation type="journal article" date="2012" name="Proc. Natl. Acad. Sci. U.S.A.">
        <title>Genome and physiology of a model Epsilonproteobacterium responsible for sulfide detoxification in marine oxygen depletion zones.</title>
        <authorList>
            <person name="Grote J."/>
            <person name="Schott T."/>
            <person name="Bruckner C.G."/>
            <person name="Glockner F.O."/>
            <person name="Jost G."/>
            <person name="Teeling H."/>
            <person name="Labrenz M."/>
            <person name="Jurgens K."/>
        </authorList>
    </citation>
    <scope>NUCLEOTIDE SEQUENCE [LARGE SCALE GENOMIC DNA]</scope>
    <source>
        <strain evidence="2 3">GD1</strain>
    </source>
</reference>